<dbReference type="PANTHER" id="PTHR44858:SF1">
    <property type="entry name" value="UDP-N-ACETYLGLUCOSAMINE--PEPTIDE N-ACETYLGLUCOSAMINYLTRANSFERASE SPINDLY-RELATED"/>
    <property type="match status" value="1"/>
</dbReference>
<gene>
    <name evidence="4" type="ORF">SAMN04488105_1291</name>
</gene>
<dbReference type="Gene3D" id="3.40.50.10070">
    <property type="entry name" value="TolB, N-terminal domain"/>
    <property type="match status" value="1"/>
</dbReference>
<protein>
    <submittedName>
        <fullName evidence="4">TolB amino-terminal domain-containing protein</fullName>
    </submittedName>
</protein>
<accession>A0A1G7M317</accession>
<keyword evidence="1" id="KW-0677">Repeat</keyword>
<evidence type="ECO:0000256" key="1">
    <source>
        <dbReference type="ARBA" id="ARBA00022737"/>
    </source>
</evidence>
<dbReference type="RefSeq" id="WP_089963989.1">
    <property type="nucleotide sequence ID" value="NZ_FNAV01000029.1"/>
</dbReference>
<dbReference type="InterPro" id="IPR016032">
    <property type="entry name" value="Sig_transdc_resp-reg_C-effctor"/>
</dbReference>
<name>A0A1G7M317_9RHOB</name>
<dbReference type="SUPFAM" id="SSF48452">
    <property type="entry name" value="TPR-like"/>
    <property type="match status" value="1"/>
</dbReference>
<dbReference type="OrthoDB" id="54411at2"/>
<dbReference type="Gene3D" id="1.25.40.10">
    <property type="entry name" value="Tetratricopeptide repeat domain"/>
    <property type="match status" value="2"/>
</dbReference>
<evidence type="ECO:0000313" key="5">
    <source>
        <dbReference type="Proteomes" id="UP000198994"/>
    </source>
</evidence>
<dbReference type="Gene3D" id="1.10.10.10">
    <property type="entry name" value="Winged helix-like DNA-binding domain superfamily/Winged helix DNA-binding domain"/>
    <property type="match status" value="1"/>
</dbReference>
<feature type="region of interest" description="Disordered" evidence="3">
    <location>
        <begin position="120"/>
        <end position="146"/>
    </location>
</feature>
<dbReference type="GO" id="GO:0006355">
    <property type="term" value="P:regulation of DNA-templated transcription"/>
    <property type="evidence" value="ECO:0007669"/>
    <property type="project" value="InterPro"/>
</dbReference>
<dbReference type="Proteomes" id="UP000198994">
    <property type="component" value="Unassembled WGS sequence"/>
</dbReference>
<dbReference type="SUPFAM" id="SSF46894">
    <property type="entry name" value="C-terminal effector domain of the bipartite response regulators"/>
    <property type="match status" value="1"/>
</dbReference>
<evidence type="ECO:0000256" key="3">
    <source>
        <dbReference type="SAM" id="MobiDB-lite"/>
    </source>
</evidence>
<keyword evidence="2" id="KW-0802">TPR repeat</keyword>
<evidence type="ECO:0000313" key="4">
    <source>
        <dbReference type="EMBL" id="SDF55569.1"/>
    </source>
</evidence>
<dbReference type="AlphaFoldDB" id="A0A1G7M317"/>
<dbReference type="InterPro" id="IPR050498">
    <property type="entry name" value="Ycf3"/>
</dbReference>
<evidence type="ECO:0000256" key="2">
    <source>
        <dbReference type="ARBA" id="ARBA00022803"/>
    </source>
</evidence>
<dbReference type="PANTHER" id="PTHR44858">
    <property type="entry name" value="TETRATRICOPEPTIDE REPEAT PROTEIN 6"/>
    <property type="match status" value="1"/>
</dbReference>
<dbReference type="STRING" id="282683.SAMN04488105_1291"/>
<reference evidence="5" key="1">
    <citation type="submission" date="2016-10" db="EMBL/GenBank/DDBJ databases">
        <authorList>
            <person name="Varghese N."/>
            <person name="Submissions S."/>
        </authorList>
    </citation>
    <scope>NUCLEOTIDE SEQUENCE [LARGE SCALE GENOMIC DNA]</scope>
    <source>
        <strain evidence="5">DSM 10146</strain>
    </source>
</reference>
<sequence length="541" mass="60179">MLTIHLNGPFRLSGPGAPDQLSRRGQAMMAYLSRQPEMRAERAALADLLWSDRAEEQARASLRQELSVLRRVLPEGLLAADRQIVRLDLRKVGTDLSGGGRFLEGFDLASEAFEDWLRQERSAQDAGPQPVHPAGPPPRDSRPGLAVMPFQSYGAPDDEMLAVGVVEDITSALSRVREFHIVARQSAFGLRGGDRDVASVGARLGVDYVVEGSVRQQGQRVRISVHLAAARDGRTIWAEHFDDRIDDLFDLQDRIAALVAGQIAPHLRAAEIARARRRAPEERTAYELTLSALPHFWSHRPEENLKAMRFLSRALEHAPDYAPAMAYKAWCHAHQCCYLWSEDGHSDRDAALDLIERARPLVQNDAASLVALGATCSMAANDFEQAAALVDRALLLDPNNAWGWLRRGWNSVYKGDAAQALRDFDQCERLSPLDPFHFNVLFGRSAAMRNLGRFDEAVALVKQGLRAGPGATWAYRMLYGTLWLAGRRDEAMEAARMWKGSNPHLTPELMAALLPKWSHDPEYFRALQMLWTLETCGGGEG</sequence>
<keyword evidence="5" id="KW-1185">Reference proteome</keyword>
<dbReference type="InterPro" id="IPR036388">
    <property type="entry name" value="WH-like_DNA-bd_sf"/>
</dbReference>
<dbReference type="InterPro" id="IPR011990">
    <property type="entry name" value="TPR-like_helical_dom_sf"/>
</dbReference>
<proteinExistence type="predicted"/>
<organism evidence="4 5">
    <name type="scientific">Salipiger thiooxidans</name>
    <dbReference type="NCBI Taxonomy" id="282683"/>
    <lineage>
        <taxon>Bacteria</taxon>
        <taxon>Pseudomonadati</taxon>
        <taxon>Pseudomonadota</taxon>
        <taxon>Alphaproteobacteria</taxon>
        <taxon>Rhodobacterales</taxon>
        <taxon>Roseobacteraceae</taxon>
        <taxon>Salipiger</taxon>
    </lineage>
</organism>
<dbReference type="EMBL" id="FNAV01000029">
    <property type="protein sequence ID" value="SDF55569.1"/>
    <property type="molecule type" value="Genomic_DNA"/>
</dbReference>
<dbReference type="GO" id="GO:0003677">
    <property type="term" value="F:DNA binding"/>
    <property type="evidence" value="ECO:0007669"/>
    <property type="project" value="InterPro"/>
</dbReference>